<dbReference type="OrthoDB" id="9760040at2"/>
<dbReference type="EMBL" id="FWYF01000003">
    <property type="protein sequence ID" value="SMD36097.1"/>
    <property type="molecule type" value="Genomic_DNA"/>
</dbReference>
<gene>
    <name evidence="1" type="ORF">SAMN04488029_2718</name>
</gene>
<dbReference type="InterPro" id="IPR010281">
    <property type="entry name" value="DUF885"/>
</dbReference>
<name>A0A1W2GHH5_REIFA</name>
<dbReference type="STRING" id="692418.SAMN04488029_2718"/>
<accession>A0A1W2GHH5</accession>
<dbReference type="PANTHER" id="PTHR33361">
    <property type="entry name" value="GLR0591 PROTEIN"/>
    <property type="match status" value="1"/>
</dbReference>
<dbReference type="PROSITE" id="PS51257">
    <property type="entry name" value="PROKAR_LIPOPROTEIN"/>
    <property type="match status" value="1"/>
</dbReference>
<dbReference type="Proteomes" id="UP000192472">
    <property type="component" value="Unassembled WGS sequence"/>
</dbReference>
<evidence type="ECO:0000313" key="1">
    <source>
        <dbReference type="EMBL" id="SMD36097.1"/>
    </source>
</evidence>
<keyword evidence="2" id="KW-1185">Reference proteome</keyword>
<dbReference type="PANTHER" id="PTHR33361:SF16">
    <property type="entry name" value="DUF885 DOMAIN-CONTAINING PROTEIN"/>
    <property type="match status" value="1"/>
</dbReference>
<proteinExistence type="predicted"/>
<dbReference type="AlphaFoldDB" id="A0A1W2GHH5"/>
<sequence length="606" mass="68953">MKQVKNSILIFLALTVACTPNQDQKSYSADEIAAESKKANDFFEKSFNEGLERSPEYQTYLGIKDNQDKWDDYSDENAQAELEITKQELQWLKDSVNYDALDESTKVSYSLFVSSSDQEIEGFKYRLYNYPVNQMFGMHSGKPAFLINMHQITNTEDAEAYISRVSKLKAVFDQLIINLKTREENGIVPPKFVFPRAISDSENLLKGAPFTEGEPSTLLADFSNKIEKLDSLSQDDKNDLLAKANDALLSSVKPAYESLISFLTEQEQRATTDDGAWKFPDGEAFFNFALKRTTTTDLTSDEIHEIGLKEVARIHGEMKEIMKTVGFEGDLKAFFEYLKEDGQFYYPNTDEGKLAYMDSATAVINNMKSRLDELFITKPKADMIVKRVEAFREQSAGKAFYQSPALDGSRPGTYYANLADSKNMPKFEMEALAYHEGIPGHHMQRSISQELEGIPKFRKFGGYTAYTEGWGLYCEFIPKEMGLYENPYSDYGRLAMELWRACRLVVDTGIHGKKWTREEGIAYYQNNTSGTERECVRMVERHIVMPSQATAYKIGMLKILELRADAKAKLGEKFDIREFHDVVLTKGAVPLDLLETMVNDWVASKS</sequence>
<organism evidence="1 2">
    <name type="scientific">Reichenbachiella faecimaris</name>
    <dbReference type="NCBI Taxonomy" id="692418"/>
    <lineage>
        <taxon>Bacteria</taxon>
        <taxon>Pseudomonadati</taxon>
        <taxon>Bacteroidota</taxon>
        <taxon>Cytophagia</taxon>
        <taxon>Cytophagales</taxon>
        <taxon>Reichenbachiellaceae</taxon>
        <taxon>Reichenbachiella</taxon>
    </lineage>
</organism>
<dbReference type="RefSeq" id="WP_084373383.1">
    <property type="nucleotide sequence ID" value="NZ_FWYF01000003.1"/>
</dbReference>
<reference evidence="1 2" key="1">
    <citation type="submission" date="2017-04" db="EMBL/GenBank/DDBJ databases">
        <authorList>
            <person name="Afonso C.L."/>
            <person name="Miller P.J."/>
            <person name="Scott M.A."/>
            <person name="Spackman E."/>
            <person name="Goraichik I."/>
            <person name="Dimitrov K.M."/>
            <person name="Suarez D.L."/>
            <person name="Swayne D.E."/>
        </authorList>
    </citation>
    <scope>NUCLEOTIDE SEQUENCE [LARGE SCALE GENOMIC DNA]</scope>
    <source>
        <strain evidence="1 2">DSM 26133</strain>
    </source>
</reference>
<evidence type="ECO:0000313" key="2">
    <source>
        <dbReference type="Proteomes" id="UP000192472"/>
    </source>
</evidence>
<protein>
    <submittedName>
        <fullName evidence="1">Uncharacterized conserved protein, DUF885 familyt</fullName>
    </submittedName>
</protein>
<dbReference type="Pfam" id="PF05960">
    <property type="entry name" value="DUF885"/>
    <property type="match status" value="1"/>
</dbReference>